<evidence type="ECO:0000256" key="6">
    <source>
        <dbReference type="SAM" id="SignalP"/>
    </source>
</evidence>
<feature type="chain" id="PRO_5018744199" evidence="6">
    <location>
        <begin position="31"/>
        <end position="547"/>
    </location>
</feature>
<keyword evidence="4 6" id="KW-0732">Signal</keyword>
<dbReference type="AlphaFoldDB" id="A0A3R7CN78"/>
<evidence type="ECO:0000256" key="5">
    <source>
        <dbReference type="ARBA" id="ARBA00022856"/>
    </source>
</evidence>
<dbReference type="GO" id="GO:1904680">
    <property type="term" value="F:peptide transmembrane transporter activity"/>
    <property type="evidence" value="ECO:0007669"/>
    <property type="project" value="TreeGrafter"/>
</dbReference>
<gene>
    <name evidence="8" type="ORF">DS831_06810</name>
</gene>
<keyword evidence="5" id="KW-0653">Protein transport</keyword>
<dbReference type="FunFam" id="3.90.76.10:FF:000001">
    <property type="entry name" value="Oligopeptide ABC transporter substrate-binding protein"/>
    <property type="match status" value="1"/>
</dbReference>
<evidence type="ECO:0000313" key="8">
    <source>
        <dbReference type="EMBL" id="RHW49868.1"/>
    </source>
</evidence>
<comment type="subcellular location">
    <subcellularLocation>
        <location evidence="1">Cell envelope</location>
    </subcellularLocation>
</comment>
<keyword evidence="5" id="KW-0571">Peptide transport</keyword>
<keyword evidence="3" id="KW-0813">Transport</keyword>
<dbReference type="SUPFAM" id="SSF53850">
    <property type="entry name" value="Periplasmic binding protein-like II"/>
    <property type="match status" value="1"/>
</dbReference>
<dbReference type="EMBL" id="QOCR01000004">
    <property type="protein sequence ID" value="RHW49868.1"/>
    <property type="molecule type" value="Genomic_DNA"/>
</dbReference>
<dbReference type="PANTHER" id="PTHR30290:SF10">
    <property type="entry name" value="PERIPLASMIC OLIGOPEPTIDE-BINDING PROTEIN-RELATED"/>
    <property type="match status" value="1"/>
</dbReference>
<dbReference type="GO" id="GO:0015833">
    <property type="term" value="P:peptide transport"/>
    <property type="evidence" value="ECO:0007669"/>
    <property type="project" value="UniProtKB-KW"/>
</dbReference>
<dbReference type="CDD" id="cd08504">
    <property type="entry name" value="PBP2_OppA"/>
    <property type="match status" value="1"/>
</dbReference>
<reference evidence="8 9" key="1">
    <citation type="submission" date="2018-07" db="EMBL/GenBank/DDBJ databases">
        <title>Genome sequences of six Lactobacillus spp. isolated from bumble bee guts.</title>
        <authorList>
            <person name="Motta E.V.S."/>
            <person name="Moran N.A."/>
        </authorList>
    </citation>
    <scope>NUCLEOTIDE SEQUENCE [LARGE SCALE GENOMIC DNA]</scope>
    <source>
        <strain evidence="8 9">BI-1.1</strain>
    </source>
</reference>
<name>A0A3R7CN78_9LACO</name>
<dbReference type="RefSeq" id="WP_118901802.1">
    <property type="nucleotide sequence ID" value="NZ_QOCR01000004.1"/>
</dbReference>
<dbReference type="PANTHER" id="PTHR30290">
    <property type="entry name" value="PERIPLASMIC BINDING COMPONENT OF ABC TRANSPORTER"/>
    <property type="match status" value="1"/>
</dbReference>
<dbReference type="OrthoDB" id="403896at2"/>
<evidence type="ECO:0000259" key="7">
    <source>
        <dbReference type="Pfam" id="PF00496"/>
    </source>
</evidence>
<dbReference type="GO" id="GO:0030313">
    <property type="term" value="C:cell envelope"/>
    <property type="evidence" value="ECO:0007669"/>
    <property type="project" value="UniProtKB-SubCell"/>
</dbReference>
<dbReference type="Pfam" id="PF00496">
    <property type="entry name" value="SBP_bac_5"/>
    <property type="match status" value="1"/>
</dbReference>
<dbReference type="Gene3D" id="3.90.76.10">
    <property type="entry name" value="Dipeptide-binding Protein, Domain 1"/>
    <property type="match status" value="1"/>
</dbReference>
<feature type="domain" description="Solute-binding protein family 5" evidence="7">
    <location>
        <begin position="83"/>
        <end position="468"/>
    </location>
</feature>
<evidence type="ECO:0000256" key="3">
    <source>
        <dbReference type="ARBA" id="ARBA00022448"/>
    </source>
</evidence>
<keyword evidence="9" id="KW-1185">Reference proteome</keyword>
<dbReference type="GO" id="GO:0042597">
    <property type="term" value="C:periplasmic space"/>
    <property type="evidence" value="ECO:0007669"/>
    <property type="project" value="UniProtKB-ARBA"/>
</dbReference>
<accession>A0A3R7CN78</accession>
<comment type="similarity">
    <text evidence="2">Belongs to the bacterial solute-binding protein 5 family.</text>
</comment>
<organism evidence="8 9">
    <name type="scientific">Bombilactobacillus bombi</name>
    <dbReference type="NCBI Taxonomy" id="1303590"/>
    <lineage>
        <taxon>Bacteria</taxon>
        <taxon>Bacillati</taxon>
        <taxon>Bacillota</taxon>
        <taxon>Bacilli</taxon>
        <taxon>Lactobacillales</taxon>
        <taxon>Lactobacillaceae</taxon>
        <taxon>Bombilactobacillus</taxon>
    </lineage>
</organism>
<comment type="caution">
    <text evidence="8">The sequence shown here is derived from an EMBL/GenBank/DDBJ whole genome shotgun (WGS) entry which is preliminary data.</text>
</comment>
<dbReference type="Proteomes" id="UP000284109">
    <property type="component" value="Unassembled WGS sequence"/>
</dbReference>
<evidence type="ECO:0000256" key="1">
    <source>
        <dbReference type="ARBA" id="ARBA00004196"/>
    </source>
</evidence>
<dbReference type="Gene3D" id="3.10.105.10">
    <property type="entry name" value="Dipeptide-binding Protein, Domain 3"/>
    <property type="match status" value="1"/>
</dbReference>
<proteinExistence type="inferred from homology"/>
<evidence type="ECO:0000256" key="4">
    <source>
        <dbReference type="ARBA" id="ARBA00022729"/>
    </source>
</evidence>
<dbReference type="PROSITE" id="PS51257">
    <property type="entry name" value="PROKAR_LIPOPROTEIN"/>
    <property type="match status" value="1"/>
</dbReference>
<dbReference type="InterPro" id="IPR039424">
    <property type="entry name" value="SBP_5"/>
</dbReference>
<dbReference type="PIRSF" id="PIRSF002741">
    <property type="entry name" value="MppA"/>
    <property type="match status" value="1"/>
</dbReference>
<dbReference type="InterPro" id="IPR030678">
    <property type="entry name" value="Peptide/Ni-bd"/>
</dbReference>
<protein>
    <submittedName>
        <fullName evidence="8">Peptide ABC transporter substrate-binding protein</fullName>
    </submittedName>
</protein>
<dbReference type="InterPro" id="IPR000914">
    <property type="entry name" value="SBP_5_dom"/>
</dbReference>
<dbReference type="GO" id="GO:0043190">
    <property type="term" value="C:ATP-binding cassette (ABC) transporter complex"/>
    <property type="evidence" value="ECO:0007669"/>
    <property type="project" value="InterPro"/>
</dbReference>
<evidence type="ECO:0000313" key="9">
    <source>
        <dbReference type="Proteomes" id="UP000284109"/>
    </source>
</evidence>
<feature type="signal peptide" evidence="6">
    <location>
        <begin position="1"/>
        <end position="30"/>
    </location>
</feature>
<sequence length="547" mass="61798">MLNKKLLFSSLNVFISVLLLAGCASTKSNAKQENKETSKDSITLMQTNELLSLDTSNHADLTTWNILENTMEGLYKADSKHQPAPAMATKIVKPTDNGTVYTFPLRHNAKWSNGDPVTAHDFVIAWQRSVAPTSKSGYNYIFSGIENADAIIAGQKSVQSLGVKALDQYTLQVKLEHPMPYFNKMMVMPAFFPENQAALKKFGNKYGTNSKSLYYNGAFYATGWDGTNENWSLKANKYYYNKKKVHLKTIKYLVIKDPNTAHELFERNKLDDATITGVTAKELQGDKNLIHQNRAGNYYLRVNLANNHPLTNNKMRQALSLVLNRKTLTKNVLADGSLPANTYVAKNLVKDPINGKDFADENQPQQTYNVKLARKLWKQGYRESGFKKTVALTLIGDDQTVTKNVAQFVQASIQNNLPNVKVNMKNIPEKSASSYVHSGKFDLGNTLWLADFADPTSFMSILTKDNPQNYGKYNDEYFNKQYNLAIASSNNNQQYWQHMNNLEKRLNQTLPVIPLYQMVESHLVNPKLKGVLRHPVGETDYTQAYLK</sequence>
<evidence type="ECO:0000256" key="2">
    <source>
        <dbReference type="ARBA" id="ARBA00005695"/>
    </source>
</evidence>
<dbReference type="Gene3D" id="3.40.190.10">
    <property type="entry name" value="Periplasmic binding protein-like II"/>
    <property type="match status" value="1"/>
</dbReference>